<dbReference type="Gene3D" id="1.10.760.10">
    <property type="entry name" value="Cytochrome c-like domain"/>
    <property type="match status" value="1"/>
</dbReference>
<evidence type="ECO:0000313" key="7">
    <source>
        <dbReference type="EMBL" id="SPF50306.1"/>
    </source>
</evidence>
<feature type="domain" description="Cytochrome c" evidence="6">
    <location>
        <begin position="48"/>
        <end position="126"/>
    </location>
</feature>
<dbReference type="Proteomes" id="UP000238701">
    <property type="component" value="Unassembled WGS sequence"/>
</dbReference>
<accession>A0A2U3LEL4</accession>
<protein>
    <submittedName>
        <fullName evidence="7">Cytochrome c, class I</fullName>
    </submittedName>
</protein>
<reference evidence="8" key="1">
    <citation type="submission" date="2018-02" db="EMBL/GenBank/DDBJ databases">
        <authorList>
            <person name="Hausmann B."/>
        </authorList>
    </citation>
    <scope>NUCLEOTIDE SEQUENCE [LARGE SCALE GENOMIC DNA]</scope>
    <source>
        <strain evidence="8">Peat soil MAG SbA1</strain>
    </source>
</reference>
<gene>
    <name evidence="7" type="ORF">SBA1_990009</name>
</gene>
<evidence type="ECO:0000256" key="4">
    <source>
        <dbReference type="PROSITE-ProRule" id="PRU00433"/>
    </source>
</evidence>
<evidence type="ECO:0000313" key="8">
    <source>
        <dbReference type="Proteomes" id="UP000238701"/>
    </source>
</evidence>
<proteinExistence type="predicted"/>
<organism evidence="7 8">
    <name type="scientific">Candidatus Sulfotelmatobacter kueseliae</name>
    <dbReference type="NCBI Taxonomy" id="2042962"/>
    <lineage>
        <taxon>Bacteria</taxon>
        <taxon>Pseudomonadati</taxon>
        <taxon>Acidobacteriota</taxon>
        <taxon>Terriglobia</taxon>
        <taxon>Terriglobales</taxon>
        <taxon>Candidatus Korobacteraceae</taxon>
        <taxon>Candidatus Sulfotelmatobacter</taxon>
    </lineage>
</organism>
<dbReference type="InterPro" id="IPR011041">
    <property type="entry name" value="Quinoprot_gluc/sorb_DH_b-prop"/>
</dbReference>
<dbReference type="SUPFAM" id="SSF50952">
    <property type="entry name" value="Soluble quinoprotein glucose dehydrogenase"/>
    <property type="match status" value="1"/>
</dbReference>
<keyword evidence="1 4" id="KW-0349">Heme</keyword>
<feature type="signal peptide" evidence="5">
    <location>
        <begin position="1"/>
        <end position="24"/>
    </location>
</feature>
<dbReference type="AlphaFoldDB" id="A0A2U3LEL4"/>
<dbReference type="InterPro" id="IPR054539">
    <property type="entry name" value="Beta-prop_PDH"/>
</dbReference>
<evidence type="ECO:0000256" key="1">
    <source>
        <dbReference type="ARBA" id="ARBA00022617"/>
    </source>
</evidence>
<dbReference type="PANTHER" id="PTHR33546">
    <property type="entry name" value="LARGE, MULTIFUNCTIONAL SECRETED PROTEIN-RELATED"/>
    <property type="match status" value="1"/>
</dbReference>
<dbReference type="PROSITE" id="PS51007">
    <property type="entry name" value="CYTC"/>
    <property type="match status" value="1"/>
</dbReference>
<dbReference type="OrthoDB" id="9770043at2"/>
<dbReference type="PANTHER" id="PTHR33546:SF1">
    <property type="entry name" value="LARGE, MULTIFUNCTIONAL SECRETED PROTEIN"/>
    <property type="match status" value="1"/>
</dbReference>
<feature type="chain" id="PRO_5015515013" evidence="5">
    <location>
        <begin position="25"/>
        <end position="552"/>
    </location>
</feature>
<evidence type="ECO:0000256" key="5">
    <source>
        <dbReference type="SAM" id="SignalP"/>
    </source>
</evidence>
<dbReference type="InterPro" id="IPR011042">
    <property type="entry name" value="6-blade_b-propeller_TolB-like"/>
</dbReference>
<evidence type="ECO:0000259" key="6">
    <source>
        <dbReference type="PROSITE" id="PS51007"/>
    </source>
</evidence>
<dbReference type="InterPro" id="IPR009056">
    <property type="entry name" value="Cyt_c-like_dom"/>
</dbReference>
<dbReference type="Pfam" id="PF13442">
    <property type="entry name" value="Cytochrome_CBB3"/>
    <property type="match status" value="1"/>
</dbReference>
<evidence type="ECO:0000256" key="2">
    <source>
        <dbReference type="ARBA" id="ARBA00022723"/>
    </source>
</evidence>
<dbReference type="GO" id="GO:0009055">
    <property type="term" value="F:electron transfer activity"/>
    <property type="evidence" value="ECO:0007669"/>
    <property type="project" value="InterPro"/>
</dbReference>
<evidence type="ECO:0000256" key="3">
    <source>
        <dbReference type="ARBA" id="ARBA00023004"/>
    </source>
</evidence>
<dbReference type="Gene3D" id="2.120.10.30">
    <property type="entry name" value="TolB, C-terminal domain"/>
    <property type="match status" value="1"/>
</dbReference>
<dbReference type="EMBL" id="OMOD01000198">
    <property type="protein sequence ID" value="SPF50306.1"/>
    <property type="molecule type" value="Genomic_DNA"/>
</dbReference>
<dbReference type="Pfam" id="PF22807">
    <property type="entry name" value="TrAA12"/>
    <property type="match status" value="2"/>
</dbReference>
<dbReference type="InterPro" id="IPR036909">
    <property type="entry name" value="Cyt_c-like_dom_sf"/>
</dbReference>
<dbReference type="SUPFAM" id="SSF46626">
    <property type="entry name" value="Cytochrome c"/>
    <property type="match status" value="1"/>
</dbReference>
<keyword evidence="2 4" id="KW-0479">Metal-binding</keyword>
<dbReference type="GO" id="GO:0020037">
    <property type="term" value="F:heme binding"/>
    <property type="evidence" value="ECO:0007669"/>
    <property type="project" value="InterPro"/>
</dbReference>
<dbReference type="GO" id="GO:0046872">
    <property type="term" value="F:metal ion binding"/>
    <property type="evidence" value="ECO:0007669"/>
    <property type="project" value="UniProtKB-KW"/>
</dbReference>
<keyword evidence="3 4" id="KW-0408">Iron</keyword>
<keyword evidence="5" id="KW-0732">Signal</keyword>
<name>A0A2U3LEL4_9BACT</name>
<sequence length="552" mass="59709">MRLAAVRMVVAVFFAVLPFASSQAVDKQFHDAPDSAKAMKNPFEGQPAAADAGKTIYARNCLACHGKTGQGTGNVPSLVDGKLKGVTSGEVFWFVTKGDTDNGMPAWAFLPDEKRWQVVSYVESLAAGKAAPAASSAPAAIASASTLNDPPPRPPFIDFRYESPGTTHKITVNDLPEPYATASAENGPELVARPENAWPVAPAGFKVELYAAGLDNPRWLRTAPNGDIFLAESEPGRIRVFRGVTSDGKSEQMQVYAEGLRRPYGIAFYPPGPNPQWVYIGNTNEVIRFPYHNGDMKASGPSEHIADLPSGGGHWTRAVEFSQDGKKMFVAVGSASNVDDTDTHPAEKDRADILACDPANCVLNVYAYGIRNAGGGIAVNPQTGELWCSVNERDALGDNLVPDYITHVEEGGFYGWPWWYMGARQDPRHKGKHPELKDKVIVPDVLLQPHNASLELTFYGADKFPAEYKGDIFASEHGSWNKAVRVGYEVIRVPLHHTGHATGEYQDFLTGFVLPDGQVWGRPVGITVAPDGSLLVSDDGSNSIWRVSYGGK</sequence>